<keyword evidence="3" id="KW-1185">Reference proteome</keyword>
<organism evidence="2 3">
    <name type="scientific">Phytophthora boehmeriae</name>
    <dbReference type="NCBI Taxonomy" id="109152"/>
    <lineage>
        <taxon>Eukaryota</taxon>
        <taxon>Sar</taxon>
        <taxon>Stramenopiles</taxon>
        <taxon>Oomycota</taxon>
        <taxon>Peronosporomycetes</taxon>
        <taxon>Peronosporales</taxon>
        <taxon>Peronosporaceae</taxon>
        <taxon>Phytophthora</taxon>
    </lineage>
</organism>
<evidence type="ECO:0008006" key="4">
    <source>
        <dbReference type="Google" id="ProtNLM"/>
    </source>
</evidence>
<feature type="region of interest" description="Disordered" evidence="1">
    <location>
        <begin position="1"/>
        <end position="59"/>
    </location>
</feature>
<dbReference type="AlphaFoldDB" id="A0A8T1X7R8"/>
<evidence type="ECO:0000313" key="3">
    <source>
        <dbReference type="Proteomes" id="UP000693981"/>
    </source>
</evidence>
<evidence type="ECO:0000256" key="1">
    <source>
        <dbReference type="SAM" id="MobiDB-lite"/>
    </source>
</evidence>
<protein>
    <recommendedName>
        <fullName evidence="4">PH domain-containing protein</fullName>
    </recommendedName>
</protein>
<evidence type="ECO:0000313" key="2">
    <source>
        <dbReference type="EMBL" id="KAG7401731.1"/>
    </source>
</evidence>
<accession>A0A8T1X7R8</accession>
<sequence>MVLKQKAPSSSSSSPPPSTPSSSLMAGFVRVEEDGERQRKRSLSSSSSCSPATPEGRASGSTKVFSRWLYGVLRGDTLLLYWRRTDYKRKTAPLDQLQLQMQPAAPNESVFGFDHECLYVRAKESGRVVALRIHQRKDIVRWVTALYYQSLGGDNPSAVHREDRHRNRHSRHAVAPVDSETKSFKKTVSFQEEPQVRVLPQQAYDPADLFYSEDDYEQFLMDRPSHLSSLMRAIYSKTAAKLRVSKKHTR</sequence>
<comment type="caution">
    <text evidence="2">The sequence shown here is derived from an EMBL/GenBank/DDBJ whole genome shotgun (WGS) entry which is preliminary data.</text>
</comment>
<proteinExistence type="predicted"/>
<dbReference type="Proteomes" id="UP000693981">
    <property type="component" value="Unassembled WGS sequence"/>
</dbReference>
<reference evidence="2" key="1">
    <citation type="submission" date="2021-02" db="EMBL/GenBank/DDBJ databases">
        <authorList>
            <person name="Palmer J.M."/>
        </authorList>
    </citation>
    <scope>NUCLEOTIDE SEQUENCE</scope>
    <source>
        <strain evidence="2">SCRP23</strain>
    </source>
</reference>
<name>A0A8T1X7R8_9STRA</name>
<gene>
    <name evidence="2" type="ORF">PHYBOEH_011020</name>
</gene>
<dbReference type="OrthoDB" id="149587at2759"/>
<dbReference type="EMBL" id="JAGDFL010000008">
    <property type="protein sequence ID" value="KAG7401731.1"/>
    <property type="molecule type" value="Genomic_DNA"/>
</dbReference>